<dbReference type="AlphaFoldDB" id="A0A832SU79"/>
<evidence type="ECO:0000259" key="2">
    <source>
        <dbReference type="Pfam" id="PF05124"/>
    </source>
</evidence>
<dbReference type="EMBL" id="DUJR01000002">
    <property type="protein sequence ID" value="HII58989.1"/>
    <property type="molecule type" value="Genomic_DNA"/>
</dbReference>
<dbReference type="InterPro" id="IPR022651">
    <property type="entry name" value="S_layer_C"/>
</dbReference>
<dbReference type="NCBIfam" id="TIGR01564">
    <property type="entry name" value="S_layer_MJ"/>
    <property type="match status" value="1"/>
</dbReference>
<evidence type="ECO:0000313" key="3">
    <source>
        <dbReference type="EMBL" id="HII58989.1"/>
    </source>
</evidence>
<dbReference type="Gene3D" id="2.60.98.40">
    <property type="match status" value="1"/>
</dbReference>
<sequence>MAMSLKKIGAIAVGGAMVATALASGVAAEVTTSGFSDYKELKDILVKDGQPNCYVVVGADAPSTMDVVSAADIAAKIGSLCYKEGTVEDGSADITVHAEANSDDFDLKKDWNNSAMPANAYALFVAASDGDYSEKFENDTGKPSFMDNGVLGDADKINKTVDLGDIATMMKVDDVDPSDWYDSDDDAGEIVMVELKNDTSDGFTVYKKNMLYGTLVYKDDEENFANTTKMEEGMRIPFLGKEMVVVDIDKDDDAIYLGTPVYDGIIKEGETYDLGNGYQVKIKAILKTTVNNTDVYKVDVQILKDGKVVAEKYDKAPLELEYKDDVGVTVHKAWENVGGDYGYAELVISKDLKKLELDEEYVTDWKAYAVLNDNGTMKLEDDLNDNNVDKVVGIALRYDGDKLDDLDSGDEVDILDYVKFKLDDEDSNDKLKVYFSMDKDVDATLNIGEKVKALNAEVKLKDIKANAVEPVSLTAPIAKLDTEVSLDTADKNLVLVGGPVANKLTKELVDAGKLALDNNSPATIALIPDAANGHDVIVVAGGDREKTREAALELIKNL</sequence>
<dbReference type="InterPro" id="IPR006454">
    <property type="entry name" value="S_layer_MJ"/>
</dbReference>
<feature type="domain" description="S-layer protein central" evidence="1">
    <location>
        <begin position="121"/>
        <end position="467"/>
    </location>
</feature>
<proteinExistence type="predicted"/>
<name>A0A832SU79_9EURY</name>
<comment type="caution">
    <text evidence="3">The sequence shown here is derived from an EMBL/GenBank/DDBJ whole genome shotgun (WGS) entry which is preliminary data.</text>
</comment>
<dbReference type="Pfam" id="PF05124">
    <property type="entry name" value="S_layer_C"/>
    <property type="match status" value="1"/>
</dbReference>
<organism evidence="3 4">
    <name type="scientific">Methanocaldococcus jannaschii</name>
    <dbReference type="NCBI Taxonomy" id="2190"/>
    <lineage>
        <taxon>Archaea</taxon>
        <taxon>Methanobacteriati</taxon>
        <taxon>Methanobacteriota</taxon>
        <taxon>Methanomada group</taxon>
        <taxon>Methanococci</taxon>
        <taxon>Methanococcales</taxon>
        <taxon>Methanocaldococcaceae</taxon>
        <taxon>Methanocaldococcus</taxon>
    </lineage>
</organism>
<protein>
    <submittedName>
        <fullName evidence="3">S-layer protein</fullName>
    </submittedName>
</protein>
<dbReference type="Proteomes" id="UP000645676">
    <property type="component" value="Unassembled WGS sequence"/>
</dbReference>
<reference evidence="3" key="1">
    <citation type="journal article" date="2020" name="bioRxiv">
        <title>A rank-normalized archaeal taxonomy based on genome phylogeny resolves widespread incomplete and uneven classifications.</title>
        <authorList>
            <person name="Rinke C."/>
            <person name="Chuvochina M."/>
            <person name="Mussig A.J."/>
            <person name="Chaumeil P.-A."/>
            <person name="Waite D.W."/>
            <person name="Whitman W.B."/>
            <person name="Parks D.H."/>
            <person name="Hugenholtz P."/>
        </authorList>
    </citation>
    <scope>NUCLEOTIDE SEQUENCE</scope>
    <source>
        <strain evidence="3">UBA8849</strain>
    </source>
</reference>
<evidence type="ECO:0000313" key="4">
    <source>
        <dbReference type="Proteomes" id="UP000645676"/>
    </source>
</evidence>
<feature type="domain" description="S-layer protein outer" evidence="2">
    <location>
        <begin position="41"/>
        <end position="558"/>
    </location>
</feature>
<dbReference type="Pfam" id="PF05123">
    <property type="entry name" value="S_layer_N"/>
    <property type="match status" value="1"/>
</dbReference>
<gene>
    <name evidence="3" type="ORF">HA335_00140</name>
</gene>
<accession>A0A832SU79</accession>
<evidence type="ECO:0000259" key="1">
    <source>
        <dbReference type="Pfam" id="PF05123"/>
    </source>
</evidence>
<dbReference type="InterPro" id="IPR022650">
    <property type="entry name" value="S_layer_central"/>
</dbReference>